<evidence type="ECO:0000256" key="10">
    <source>
        <dbReference type="RuleBase" id="RU361228"/>
    </source>
</evidence>
<comment type="catalytic activity">
    <reaction evidence="9 10">
        <text>L-arginyl-[protein] + NAD(+) = N(omega)-(ADP-D-ribosyl)-L-arginyl-[protein] + nicotinamide + H(+)</text>
        <dbReference type="Rhea" id="RHEA:19149"/>
        <dbReference type="Rhea" id="RHEA-COMP:10532"/>
        <dbReference type="Rhea" id="RHEA-COMP:15087"/>
        <dbReference type="ChEBI" id="CHEBI:15378"/>
        <dbReference type="ChEBI" id="CHEBI:17154"/>
        <dbReference type="ChEBI" id="CHEBI:29965"/>
        <dbReference type="ChEBI" id="CHEBI:57540"/>
        <dbReference type="ChEBI" id="CHEBI:142554"/>
        <dbReference type="EC" id="2.4.2.31"/>
    </reaction>
</comment>
<dbReference type="InterPro" id="IPR050999">
    <property type="entry name" value="ADP-ribosyltransferase_ARG"/>
</dbReference>
<dbReference type="AlphaFoldDB" id="A0A6P8RMD2"/>
<evidence type="ECO:0000256" key="7">
    <source>
        <dbReference type="ARBA" id="ARBA00023027"/>
    </source>
</evidence>
<gene>
    <name evidence="12" type="primary">LOC117363171</name>
</gene>
<dbReference type="Proteomes" id="UP000515159">
    <property type="component" value="Chromosome 6"/>
</dbReference>
<evidence type="ECO:0000256" key="9">
    <source>
        <dbReference type="ARBA" id="ARBA00047597"/>
    </source>
</evidence>
<dbReference type="GO" id="GO:0106274">
    <property type="term" value="F:NAD+-protein-arginine ADP-ribosyltransferase activity"/>
    <property type="evidence" value="ECO:0007669"/>
    <property type="project" value="UniProtKB-EC"/>
</dbReference>
<evidence type="ECO:0000256" key="6">
    <source>
        <dbReference type="ARBA" id="ARBA00022857"/>
    </source>
</evidence>
<keyword evidence="6 10" id="KW-0521">NADP</keyword>
<keyword evidence="3 10" id="KW-0808">Transferase</keyword>
<evidence type="ECO:0000256" key="4">
    <source>
        <dbReference type="ARBA" id="ARBA00022695"/>
    </source>
</evidence>
<dbReference type="RefSeq" id="XP_033806421.1">
    <property type="nucleotide sequence ID" value="XM_033950530.1"/>
</dbReference>
<dbReference type="InterPro" id="IPR000768">
    <property type="entry name" value="ART"/>
</dbReference>
<evidence type="ECO:0000256" key="1">
    <source>
        <dbReference type="ARBA" id="ARBA00009558"/>
    </source>
</evidence>
<keyword evidence="8" id="KW-1015">Disulfide bond</keyword>
<dbReference type="Pfam" id="PF01129">
    <property type="entry name" value="ART"/>
    <property type="match status" value="1"/>
</dbReference>
<dbReference type="GO" id="GO:0003950">
    <property type="term" value="F:NAD+ poly-ADP-ribosyltransferase activity"/>
    <property type="evidence" value="ECO:0007669"/>
    <property type="project" value="TreeGrafter"/>
</dbReference>
<dbReference type="EC" id="2.4.2.31" evidence="10"/>
<dbReference type="PROSITE" id="PS51996">
    <property type="entry name" value="TR_MART"/>
    <property type="match status" value="1"/>
</dbReference>
<feature type="signal peptide" evidence="10">
    <location>
        <begin position="1"/>
        <end position="19"/>
    </location>
</feature>
<keyword evidence="2 10" id="KW-0328">Glycosyltransferase</keyword>
<dbReference type="SUPFAM" id="SSF56399">
    <property type="entry name" value="ADP-ribosylation"/>
    <property type="match status" value="1"/>
</dbReference>
<proteinExistence type="inferred from homology"/>
<evidence type="ECO:0000313" key="11">
    <source>
        <dbReference type="Proteomes" id="UP000515159"/>
    </source>
</evidence>
<keyword evidence="4" id="KW-0548">Nucleotidyltransferase</keyword>
<keyword evidence="7 10" id="KW-0520">NAD</keyword>
<organism evidence="11 12">
    <name type="scientific">Geotrypetes seraphini</name>
    <name type="common">Gaboon caecilian</name>
    <name type="synonym">Caecilia seraphini</name>
    <dbReference type="NCBI Taxonomy" id="260995"/>
    <lineage>
        <taxon>Eukaryota</taxon>
        <taxon>Metazoa</taxon>
        <taxon>Chordata</taxon>
        <taxon>Craniata</taxon>
        <taxon>Vertebrata</taxon>
        <taxon>Euteleostomi</taxon>
        <taxon>Amphibia</taxon>
        <taxon>Gymnophiona</taxon>
        <taxon>Geotrypetes</taxon>
    </lineage>
</organism>
<evidence type="ECO:0000256" key="2">
    <source>
        <dbReference type="ARBA" id="ARBA00022676"/>
    </source>
</evidence>
<dbReference type="PANTHER" id="PTHR10339">
    <property type="entry name" value="ADP-RIBOSYLTRANSFERASE"/>
    <property type="match status" value="1"/>
</dbReference>
<dbReference type="PRINTS" id="PR00970">
    <property type="entry name" value="RIBTRNSFRASE"/>
</dbReference>
<evidence type="ECO:0000256" key="8">
    <source>
        <dbReference type="ARBA" id="ARBA00023157"/>
    </source>
</evidence>
<comment type="similarity">
    <text evidence="1 10">Belongs to the Arg-specific ADP-ribosyltransferase family.</text>
</comment>
<dbReference type="PANTHER" id="PTHR10339:SF2">
    <property type="entry name" value="ECTO-ADP-RIBOSYLTRANSFERASE 5"/>
    <property type="match status" value="1"/>
</dbReference>
<dbReference type="PROSITE" id="PS01291">
    <property type="entry name" value="ART"/>
    <property type="match status" value="1"/>
</dbReference>
<keyword evidence="5 10" id="KW-0732">Signal</keyword>
<dbReference type="FunFam" id="3.90.176.10:FF:000001">
    <property type="entry name" value="NAD(P)(+)--arginine ADP-ribosyltransferase"/>
    <property type="match status" value="1"/>
</dbReference>
<reference evidence="12" key="1">
    <citation type="submission" date="2025-08" db="UniProtKB">
        <authorList>
            <consortium name="RefSeq"/>
        </authorList>
    </citation>
    <scope>IDENTIFICATION</scope>
</reference>
<dbReference type="GeneID" id="117363171"/>
<feature type="chain" id="PRO_5028519095" description="NAD(P)(+)--arginine ADP-ribosyltransferase" evidence="10">
    <location>
        <begin position="20"/>
        <end position="369"/>
    </location>
</feature>
<evidence type="ECO:0000313" key="12">
    <source>
        <dbReference type="RefSeq" id="XP_033806421.1"/>
    </source>
</evidence>
<dbReference type="GO" id="GO:0016779">
    <property type="term" value="F:nucleotidyltransferase activity"/>
    <property type="evidence" value="ECO:0007669"/>
    <property type="project" value="UniProtKB-KW"/>
</dbReference>
<protein>
    <recommendedName>
        <fullName evidence="10">NAD(P)(+)--arginine ADP-ribosyltransferase</fullName>
        <ecNumber evidence="10">2.4.2.31</ecNumber>
    </recommendedName>
    <alternativeName>
        <fullName evidence="10">Mono(ADP-ribosyl)transferase</fullName>
    </alternativeName>
</protein>
<evidence type="ECO:0000256" key="3">
    <source>
        <dbReference type="ARBA" id="ARBA00022679"/>
    </source>
</evidence>
<sequence>MMPLTACAVILLALSQVGCQMTEVELNMAPLSFDDQYSGCEEKMAAKMTSTDLLEKELERNSIFNEAWEKAETEWKATKGDGTLPQLPAGFKEEHSIAVMVYTGSFYSQLNEAVRLTGLSNNTYMEHFHYKAFHYYLTRALQLLKKDSSSGCQTVYKGVQGVLFKPSLGIGKTVRFGQFTSASRESFMAELFGTDTFFTITTCLGADLAFLSNQNFEEEVLIPPYEVFNVTEFNQKDHTFVLKSTKRTCSNYNCAYLGGVPQYSEDGDDVGINHFCFSFCSSSAGNPSGIPQYSEDGDDVGINHFCFSLCSSSAGNSSGPKAKVDTTYKYCSSSAPRGGRLLFSMISPELITGIFLMITAVTPTLVSGV</sequence>
<evidence type="ECO:0000256" key="5">
    <source>
        <dbReference type="ARBA" id="ARBA00022729"/>
    </source>
</evidence>
<keyword evidence="11" id="KW-1185">Reference proteome</keyword>
<name>A0A6P8RMD2_GEOSA</name>
<accession>A0A6P8RMD2</accession>
<dbReference type="Gene3D" id="3.90.176.10">
    <property type="entry name" value="Toxin ADP-ribosyltransferase, Chain A, domain 1"/>
    <property type="match status" value="1"/>
</dbReference>